<dbReference type="Gene3D" id="1.10.10.10">
    <property type="entry name" value="Winged helix-like DNA-binding domain superfamily/Winged helix DNA-binding domain"/>
    <property type="match status" value="1"/>
</dbReference>
<accession>A0A1M4MXH0</accession>
<proteinExistence type="predicted"/>
<organism evidence="1 2">
    <name type="scientific">Donghicola eburneus</name>
    <dbReference type="NCBI Taxonomy" id="393278"/>
    <lineage>
        <taxon>Bacteria</taxon>
        <taxon>Pseudomonadati</taxon>
        <taxon>Pseudomonadota</taxon>
        <taxon>Alphaproteobacteria</taxon>
        <taxon>Rhodobacterales</taxon>
        <taxon>Roseobacteraceae</taxon>
        <taxon>Donghicola</taxon>
    </lineage>
</organism>
<evidence type="ECO:0008006" key="3">
    <source>
        <dbReference type="Google" id="ProtNLM"/>
    </source>
</evidence>
<dbReference type="EMBL" id="FMJB01000045">
    <property type="protein sequence ID" value="SCM67259.1"/>
    <property type="molecule type" value="Genomic_DNA"/>
</dbReference>
<gene>
    <name evidence="1" type="ORF">KARMA_1456</name>
</gene>
<dbReference type="RefSeq" id="WP_072705908.1">
    <property type="nucleotide sequence ID" value="NZ_FMJB01000045.1"/>
</dbReference>
<evidence type="ECO:0000313" key="1">
    <source>
        <dbReference type="EMBL" id="SCM67259.1"/>
    </source>
</evidence>
<name>A0A1M4MXH0_9RHOB</name>
<dbReference type="InterPro" id="IPR036388">
    <property type="entry name" value="WH-like_DNA-bd_sf"/>
</dbReference>
<sequence length="125" mass="14375">MCAKEYKQDKRGKTRFVRLDYSLLHEWERLALSPTAQALLLRLCMRFNGKNNGRIYLPSREAGDALGISRNTVCKYYQELETKGFIVATRRASLGLEGKGRATEWRLTHLHAPDGTPPTCDYRQK</sequence>
<dbReference type="SUPFAM" id="SSF46785">
    <property type="entry name" value="Winged helix' DNA-binding domain"/>
    <property type="match status" value="1"/>
</dbReference>
<reference evidence="2" key="1">
    <citation type="submission" date="2016-09" db="EMBL/GenBank/DDBJ databases">
        <authorList>
            <person name="Wibberg D."/>
        </authorList>
    </citation>
    <scope>NUCLEOTIDE SEQUENCE [LARGE SCALE GENOMIC DNA]</scope>
</reference>
<dbReference type="InterPro" id="IPR036390">
    <property type="entry name" value="WH_DNA-bd_sf"/>
</dbReference>
<evidence type="ECO:0000313" key="2">
    <source>
        <dbReference type="Proteomes" id="UP000184085"/>
    </source>
</evidence>
<keyword evidence="2" id="KW-1185">Reference proteome</keyword>
<protein>
    <recommendedName>
        <fullName evidence="3">Helix-turn-helix domain-containing protein</fullName>
    </recommendedName>
</protein>
<dbReference type="AlphaFoldDB" id="A0A1M4MXH0"/>
<dbReference type="Proteomes" id="UP000184085">
    <property type="component" value="Unassembled WGS sequence"/>
</dbReference>